<protein>
    <submittedName>
        <fullName evidence="2">Uncharacterized protein</fullName>
    </submittedName>
</protein>
<proteinExistence type="predicted"/>
<accession>A0A8S3DDG1</accession>
<dbReference type="AlphaFoldDB" id="A0A8S3DDG1"/>
<dbReference type="Proteomes" id="UP000681720">
    <property type="component" value="Unassembled WGS sequence"/>
</dbReference>
<evidence type="ECO:0000313" key="3">
    <source>
        <dbReference type="Proteomes" id="UP000681720"/>
    </source>
</evidence>
<dbReference type="Proteomes" id="UP000681967">
    <property type="component" value="Unassembled WGS sequence"/>
</dbReference>
<feature type="non-terminal residue" evidence="2">
    <location>
        <position position="1"/>
    </location>
</feature>
<gene>
    <name evidence="1" type="ORF">BYL167_LOCUS43389</name>
    <name evidence="2" type="ORF">GIL414_LOCUS57563</name>
</gene>
<organism evidence="2 3">
    <name type="scientific">Rotaria magnacalcarata</name>
    <dbReference type="NCBI Taxonomy" id="392030"/>
    <lineage>
        <taxon>Eukaryota</taxon>
        <taxon>Metazoa</taxon>
        <taxon>Spiralia</taxon>
        <taxon>Gnathifera</taxon>
        <taxon>Rotifera</taxon>
        <taxon>Eurotatoria</taxon>
        <taxon>Bdelloidea</taxon>
        <taxon>Philodinida</taxon>
        <taxon>Philodinidae</taxon>
        <taxon>Rotaria</taxon>
    </lineage>
</organism>
<dbReference type="EMBL" id="CAJOBJ010209285">
    <property type="protein sequence ID" value="CAF5006229.1"/>
    <property type="molecule type" value="Genomic_DNA"/>
</dbReference>
<sequence length="32" mass="3813">FAQVLLEHALDHDKWELATDILRFIHSIGNFY</sequence>
<dbReference type="EMBL" id="CAJOBH010115253">
    <property type="protein sequence ID" value="CAF4682361.1"/>
    <property type="molecule type" value="Genomic_DNA"/>
</dbReference>
<reference evidence="2" key="1">
    <citation type="submission" date="2021-02" db="EMBL/GenBank/DDBJ databases">
        <authorList>
            <person name="Nowell W R."/>
        </authorList>
    </citation>
    <scope>NUCLEOTIDE SEQUENCE</scope>
</reference>
<evidence type="ECO:0000313" key="2">
    <source>
        <dbReference type="EMBL" id="CAF5006229.1"/>
    </source>
</evidence>
<comment type="caution">
    <text evidence="2">The sequence shown here is derived from an EMBL/GenBank/DDBJ whole genome shotgun (WGS) entry which is preliminary data.</text>
</comment>
<name>A0A8S3DDG1_9BILA</name>
<evidence type="ECO:0000313" key="1">
    <source>
        <dbReference type="EMBL" id="CAF4682361.1"/>
    </source>
</evidence>